<dbReference type="KEGG" id="ffu:CLAFUR5_11271"/>
<dbReference type="InterPro" id="IPR013083">
    <property type="entry name" value="Znf_RING/FYVE/PHD"/>
</dbReference>
<evidence type="ECO:0000256" key="5">
    <source>
        <dbReference type="ARBA" id="ARBA00022771"/>
    </source>
</evidence>
<gene>
    <name evidence="9" type="ORF">CLAFUR5_11271</name>
</gene>
<dbReference type="AlphaFoldDB" id="A0A9Q8PF78"/>
<dbReference type="InterPro" id="IPR051628">
    <property type="entry name" value="LUBAC_E3_Ligases"/>
</dbReference>
<dbReference type="InterPro" id="IPR002867">
    <property type="entry name" value="IBR_dom"/>
</dbReference>
<dbReference type="PROSITE" id="PS51873">
    <property type="entry name" value="TRIAD"/>
    <property type="match status" value="1"/>
</dbReference>
<dbReference type="SMART" id="SM00647">
    <property type="entry name" value="IBR"/>
    <property type="match status" value="1"/>
</dbReference>
<keyword evidence="6" id="KW-0833">Ubl conjugation pathway</keyword>
<reference evidence="9" key="2">
    <citation type="journal article" date="2022" name="Microb. Genom.">
        <title>A chromosome-scale genome assembly of the tomato pathogen Cladosporium fulvum reveals a compartmentalized genome architecture and the presence of a dispensable chromosome.</title>
        <authorList>
            <person name="Zaccaron A.Z."/>
            <person name="Chen L.H."/>
            <person name="Samaras A."/>
            <person name="Stergiopoulos I."/>
        </authorList>
    </citation>
    <scope>NUCLEOTIDE SEQUENCE</scope>
    <source>
        <strain evidence="9">Race5_Kim</strain>
    </source>
</reference>
<protein>
    <submittedName>
        <fullName evidence="9">E3 ubiquitin-protein ligase RNF19B</fullName>
    </submittedName>
</protein>
<keyword evidence="4" id="KW-0677">Repeat</keyword>
<evidence type="ECO:0000256" key="2">
    <source>
        <dbReference type="ARBA" id="ARBA00022679"/>
    </source>
</evidence>
<evidence type="ECO:0000256" key="4">
    <source>
        <dbReference type="ARBA" id="ARBA00022737"/>
    </source>
</evidence>
<feature type="domain" description="RING-type" evidence="8">
    <location>
        <begin position="3"/>
        <end position="179"/>
    </location>
</feature>
<keyword evidence="5" id="KW-0863">Zinc-finger</keyword>
<dbReference type="GeneID" id="71991149"/>
<keyword evidence="7" id="KW-0862">Zinc</keyword>
<dbReference type="Proteomes" id="UP000756132">
    <property type="component" value="Chromosome 8"/>
</dbReference>
<sequence length="179" mass="20056">MAPRTECTTCERRVQTSSLPRVCKDSGCDHGRETCRRCWHKWIETQVKGGAALDQISCIQCSNVLVQSDIKKLCTGPVYTAYEDALLKAALSQDPDFRWCISPKCKGGQIHHGGDIFTCNSCRHKACVHCNVAWHPEETCEAYKQRMQIQPGEEEASAKALEKVAKLCPRCSRKLQKNG</sequence>
<dbReference type="GO" id="GO:0004842">
    <property type="term" value="F:ubiquitin-protein transferase activity"/>
    <property type="evidence" value="ECO:0007669"/>
    <property type="project" value="TreeGrafter"/>
</dbReference>
<evidence type="ECO:0000256" key="7">
    <source>
        <dbReference type="ARBA" id="ARBA00022833"/>
    </source>
</evidence>
<evidence type="ECO:0000256" key="6">
    <source>
        <dbReference type="ARBA" id="ARBA00022786"/>
    </source>
</evidence>
<keyword evidence="2" id="KW-0808">Transferase</keyword>
<comment type="pathway">
    <text evidence="1">Protein modification; protein ubiquitination.</text>
</comment>
<evidence type="ECO:0000313" key="9">
    <source>
        <dbReference type="EMBL" id="UJO21331.1"/>
    </source>
</evidence>
<proteinExistence type="predicted"/>
<dbReference type="Gene3D" id="3.30.40.10">
    <property type="entry name" value="Zinc/RING finger domain, C3HC4 (zinc finger)"/>
    <property type="match status" value="1"/>
</dbReference>
<reference evidence="9" key="1">
    <citation type="submission" date="2021-12" db="EMBL/GenBank/DDBJ databases">
        <authorList>
            <person name="Zaccaron A."/>
            <person name="Stergiopoulos I."/>
        </authorList>
    </citation>
    <scope>NUCLEOTIDE SEQUENCE</scope>
    <source>
        <strain evidence="9">Race5_Kim</strain>
    </source>
</reference>
<dbReference type="GO" id="GO:0097039">
    <property type="term" value="P:protein linear polyubiquitination"/>
    <property type="evidence" value="ECO:0007669"/>
    <property type="project" value="TreeGrafter"/>
</dbReference>
<accession>A0A9Q8PF78</accession>
<evidence type="ECO:0000313" key="10">
    <source>
        <dbReference type="Proteomes" id="UP000756132"/>
    </source>
</evidence>
<dbReference type="InterPro" id="IPR044066">
    <property type="entry name" value="TRIAD_supradom"/>
</dbReference>
<dbReference type="EMBL" id="CP090170">
    <property type="protein sequence ID" value="UJO21331.1"/>
    <property type="molecule type" value="Genomic_DNA"/>
</dbReference>
<dbReference type="GO" id="GO:0000151">
    <property type="term" value="C:ubiquitin ligase complex"/>
    <property type="evidence" value="ECO:0007669"/>
    <property type="project" value="TreeGrafter"/>
</dbReference>
<dbReference type="GO" id="GO:0043161">
    <property type="term" value="P:proteasome-mediated ubiquitin-dependent protein catabolic process"/>
    <property type="evidence" value="ECO:0007669"/>
    <property type="project" value="TreeGrafter"/>
</dbReference>
<dbReference type="PANTHER" id="PTHR22770:SF13">
    <property type="entry name" value="RING-TYPE DOMAIN-CONTAINING PROTEIN"/>
    <property type="match status" value="1"/>
</dbReference>
<dbReference type="OrthoDB" id="1431934at2759"/>
<dbReference type="SUPFAM" id="SSF57850">
    <property type="entry name" value="RING/U-box"/>
    <property type="match status" value="1"/>
</dbReference>
<evidence type="ECO:0000256" key="1">
    <source>
        <dbReference type="ARBA" id="ARBA00004906"/>
    </source>
</evidence>
<keyword evidence="10" id="KW-1185">Reference proteome</keyword>
<dbReference type="RefSeq" id="XP_047765697.1">
    <property type="nucleotide sequence ID" value="XM_047910419.1"/>
</dbReference>
<dbReference type="PANTHER" id="PTHR22770">
    <property type="entry name" value="UBIQUITIN CONJUGATING ENZYME 7 INTERACTING PROTEIN-RELATED"/>
    <property type="match status" value="1"/>
</dbReference>
<dbReference type="GO" id="GO:0043130">
    <property type="term" value="F:ubiquitin binding"/>
    <property type="evidence" value="ECO:0007669"/>
    <property type="project" value="TreeGrafter"/>
</dbReference>
<dbReference type="GO" id="GO:0008270">
    <property type="term" value="F:zinc ion binding"/>
    <property type="evidence" value="ECO:0007669"/>
    <property type="project" value="UniProtKB-KW"/>
</dbReference>
<dbReference type="Pfam" id="PF01485">
    <property type="entry name" value="IBR"/>
    <property type="match status" value="1"/>
</dbReference>
<keyword evidence="3" id="KW-0479">Metal-binding</keyword>
<evidence type="ECO:0000259" key="8">
    <source>
        <dbReference type="PROSITE" id="PS51873"/>
    </source>
</evidence>
<evidence type="ECO:0000256" key="3">
    <source>
        <dbReference type="ARBA" id="ARBA00022723"/>
    </source>
</evidence>
<organism evidence="9 10">
    <name type="scientific">Passalora fulva</name>
    <name type="common">Tomato leaf mold</name>
    <name type="synonym">Cladosporium fulvum</name>
    <dbReference type="NCBI Taxonomy" id="5499"/>
    <lineage>
        <taxon>Eukaryota</taxon>
        <taxon>Fungi</taxon>
        <taxon>Dikarya</taxon>
        <taxon>Ascomycota</taxon>
        <taxon>Pezizomycotina</taxon>
        <taxon>Dothideomycetes</taxon>
        <taxon>Dothideomycetidae</taxon>
        <taxon>Mycosphaerellales</taxon>
        <taxon>Mycosphaerellaceae</taxon>
        <taxon>Fulvia</taxon>
    </lineage>
</organism>
<name>A0A9Q8PF78_PASFU</name>